<dbReference type="SUPFAM" id="SSF101898">
    <property type="entry name" value="NHL repeat"/>
    <property type="match status" value="1"/>
</dbReference>
<dbReference type="Gene3D" id="1.25.40.10">
    <property type="entry name" value="Tetratricopeptide repeat domain"/>
    <property type="match status" value="1"/>
</dbReference>
<evidence type="ECO:0000256" key="1">
    <source>
        <dbReference type="SAM" id="Phobius"/>
    </source>
</evidence>
<dbReference type="Gene3D" id="2.120.10.30">
    <property type="entry name" value="TolB, C-terminal domain"/>
    <property type="match status" value="1"/>
</dbReference>
<dbReference type="SUPFAM" id="SSF48452">
    <property type="entry name" value="TPR-like"/>
    <property type="match status" value="1"/>
</dbReference>
<evidence type="ECO:0000313" key="2">
    <source>
        <dbReference type="EMBL" id="TRY00274.1"/>
    </source>
</evidence>
<name>A0A553IJ72_ACHLA</name>
<accession>A0A553IJ72</accession>
<dbReference type="AlphaFoldDB" id="A0A553IJ72"/>
<keyword evidence="1" id="KW-0472">Membrane</keyword>
<feature type="transmembrane region" description="Helical" evidence="1">
    <location>
        <begin position="576"/>
        <end position="593"/>
    </location>
</feature>
<dbReference type="EMBL" id="VKID01000001">
    <property type="protein sequence ID" value="TRY00274.1"/>
    <property type="molecule type" value="Genomic_DNA"/>
</dbReference>
<evidence type="ECO:0000313" key="3">
    <source>
        <dbReference type="Proteomes" id="UP000315938"/>
    </source>
</evidence>
<dbReference type="InterPro" id="IPR011042">
    <property type="entry name" value="6-blade_b-propeller_TolB-like"/>
</dbReference>
<proteinExistence type="predicted"/>
<dbReference type="RefSeq" id="WP_143215695.1">
    <property type="nucleotide sequence ID" value="NZ_VKID01000001.1"/>
</dbReference>
<comment type="caution">
    <text evidence="2">The sequence shown here is derived from an EMBL/GenBank/DDBJ whole genome shotgun (WGS) entry which is preliminary data.</text>
</comment>
<protein>
    <submittedName>
        <fullName evidence="2">Uncharacterized protein</fullName>
    </submittedName>
</protein>
<sequence>MKLFTLISLLFTLPLNFSIIRYNFSYYGDVIHSAPGLSYSQTFSERTLETDMVTPEDLVVYENEIYIISSGSNALIVVNNNFELNQSVKSFEISTAYRNFLFDTTEGLLEAHTTLKSDVAVQLNTAKLNANESMASLVFLEAEAKNVFIADIDALHATLNTKVTSSFNPSTIVGTITEANTEFKKIVDLAIDADEAARIEKGLERGENTVLNYKNATSVEKDEILNVLEAQTLNGPMGLDVQHTGIYIADTGNNRIVKLNHNFEVVDLFTEVDDVTFETVDFIPVKITTDSTCRMYVVAREIYEGILELDTDGSFNRYTGVNPITLSPIDIFNRFWMSDAQIDKLPKFLPTSYTNVTMNSENFIYATSLPSTNNSDNMIQLINPKGVDVLIRNGYHVPKGDIQFVEGMNNYVIDGPSRLVDIAVYQDGIYTVLDAKRSRLFTYDSEGNLLYVNGEAGQQLDKFTNGVALAYFGDNLLVLDKELRTVIVYEHTEFGSKVNEAIHHHENGEFELAAQLWEEVLVLNTNYEVAYNGIGKYHLRNGDYEKAMEYFQYGYDKYYYSRAYKSYRNELIKSNFGYIMLVVLLIPTALITLKQIKKRKGRLK</sequence>
<dbReference type="InterPro" id="IPR011990">
    <property type="entry name" value="TPR-like_helical_dom_sf"/>
</dbReference>
<organism evidence="2 3">
    <name type="scientific">Acholeplasma laidlawii</name>
    <dbReference type="NCBI Taxonomy" id="2148"/>
    <lineage>
        <taxon>Bacteria</taxon>
        <taxon>Bacillati</taxon>
        <taxon>Mycoplasmatota</taxon>
        <taxon>Mollicutes</taxon>
        <taxon>Acholeplasmatales</taxon>
        <taxon>Acholeplasmataceae</taxon>
        <taxon>Acholeplasma</taxon>
    </lineage>
</organism>
<gene>
    <name evidence="2" type="ORF">FNV44_04295</name>
</gene>
<keyword evidence="1" id="KW-1133">Transmembrane helix</keyword>
<dbReference type="Proteomes" id="UP000315938">
    <property type="component" value="Unassembled WGS sequence"/>
</dbReference>
<keyword evidence="1" id="KW-0812">Transmembrane</keyword>
<reference evidence="2 3" key="1">
    <citation type="submission" date="2019-07" db="EMBL/GenBank/DDBJ databases">
        <title>Genome sequence of Acholeplasma laidlawii strain with increased resistance to erythromycin.</title>
        <authorList>
            <person name="Medvedeva E.S."/>
            <person name="Baranova N.B."/>
            <person name="Siniagina M.N."/>
            <person name="Mouzykantov A."/>
            <person name="Chernova O.A."/>
            <person name="Chernov V.M."/>
        </authorList>
    </citation>
    <scope>NUCLEOTIDE SEQUENCE [LARGE SCALE GENOMIC DNA]</scope>
    <source>
        <strain evidence="2 3">PG8REry</strain>
    </source>
</reference>